<comment type="similarity">
    <text evidence="1 4">Belongs to the methyltransferase superfamily. METL family.</text>
</comment>
<reference evidence="6" key="1">
    <citation type="submission" date="2020-05" db="UniProtKB">
        <authorList>
            <consortium name="EnsemblMetazoa"/>
        </authorList>
    </citation>
    <scope>IDENTIFICATION</scope>
    <source>
        <strain evidence="6">Yale</strain>
    </source>
</reference>
<dbReference type="PANTHER" id="PTHR22809:SF11">
    <property type="entry name" value="TRNA N(3)-METHYLCYTIDINE METHYLTRANSFERASE METTL2"/>
    <property type="match status" value="1"/>
</dbReference>
<dbReference type="InterPro" id="IPR029063">
    <property type="entry name" value="SAM-dependent_MTases_sf"/>
</dbReference>
<evidence type="ECO:0000256" key="1">
    <source>
        <dbReference type="ARBA" id="ARBA00009725"/>
    </source>
</evidence>
<feature type="domain" description="Methyltransferase type 12" evidence="5">
    <location>
        <begin position="162"/>
        <end position="263"/>
    </location>
</feature>
<dbReference type="VEuPathDB" id="VectorBase:GMOY005696"/>
<dbReference type="EnsemblMetazoa" id="GMOY005696-RA">
    <property type="protein sequence ID" value="GMOY005696-PA"/>
    <property type="gene ID" value="GMOY005696"/>
</dbReference>
<sequence>MKIWTSVQNLGIAFLQKKRTFLNIMHGNYQRNLLFIISYVVMAGMRFQQYSGQWEYTRYRKKPAGGSRRLANAKEIYDFNAWDNVEWDEEQENQASQAVFENSSEKMNRSESAKFKIEANKYWDSFYEVHQNRFFKDRHWLFTEFPELAPKNSAQECRSIFELGCGVGNTLLPILKYSLEAKLKVYGCDFSSTAIQILRSNPAYDCKRCEVFVMDATLEDWIVPFEKGSQDIIVMIFVLSAIEPAKMQLVVENCYQYLKPGGLVLLRDYGRYDLAQLRFKSGKCLEDNFYVRGDGTMVYFFTQSEIRDFFTKAGFLEEQNVIDRRLQVNRSRMLKMYRVWVQAKYSKPLSDEK</sequence>
<evidence type="ECO:0000313" key="7">
    <source>
        <dbReference type="Proteomes" id="UP000092444"/>
    </source>
</evidence>
<dbReference type="GO" id="GO:0032259">
    <property type="term" value="P:methylation"/>
    <property type="evidence" value="ECO:0007669"/>
    <property type="project" value="UniProtKB-KW"/>
</dbReference>
<evidence type="ECO:0000256" key="4">
    <source>
        <dbReference type="PIRNR" id="PIRNR037755"/>
    </source>
</evidence>
<dbReference type="SUPFAM" id="SSF53335">
    <property type="entry name" value="S-adenosyl-L-methionine-dependent methyltransferases"/>
    <property type="match status" value="1"/>
</dbReference>
<dbReference type="GO" id="GO:0052735">
    <property type="term" value="F:tRNA (cytidine-3-)-methyltransferase activity"/>
    <property type="evidence" value="ECO:0007669"/>
    <property type="project" value="TreeGrafter"/>
</dbReference>
<organism evidence="6 7">
    <name type="scientific">Glossina morsitans morsitans</name>
    <name type="common">Savannah tsetse fly</name>
    <dbReference type="NCBI Taxonomy" id="37546"/>
    <lineage>
        <taxon>Eukaryota</taxon>
        <taxon>Metazoa</taxon>
        <taxon>Ecdysozoa</taxon>
        <taxon>Arthropoda</taxon>
        <taxon>Hexapoda</taxon>
        <taxon>Insecta</taxon>
        <taxon>Pterygota</taxon>
        <taxon>Neoptera</taxon>
        <taxon>Endopterygota</taxon>
        <taxon>Diptera</taxon>
        <taxon>Brachycera</taxon>
        <taxon>Muscomorpha</taxon>
        <taxon>Hippoboscoidea</taxon>
        <taxon>Glossinidae</taxon>
        <taxon>Glossina</taxon>
    </lineage>
</organism>
<evidence type="ECO:0000313" key="6">
    <source>
        <dbReference type="EnsemblMetazoa" id="GMOY005696-PA"/>
    </source>
</evidence>
<dbReference type="STRING" id="37546.A0A1B0FP67"/>
<evidence type="ECO:0000256" key="2">
    <source>
        <dbReference type="ARBA" id="ARBA00022603"/>
    </source>
</evidence>
<dbReference type="InterPro" id="IPR013217">
    <property type="entry name" value="Methyltransf_12"/>
</dbReference>
<name>A0A1B0FP67_GLOMM</name>
<keyword evidence="3 4" id="KW-0808">Transferase</keyword>
<keyword evidence="2 4" id="KW-0489">Methyltransferase</keyword>
<comment type="function">
    <text evidence="4">S-adenosyl-L-methionine-dependent methyltransferase.</text>
</comment>
<dbReference type="Pfam" id="PF08242">
    <property type="entry name" value="Methyltransf_12"/>
    <property type="match status" value="1"/>
</dbReference>
<dbReference type="Proteomes" id="UP000092444">
    <property type="component" value="Unassembled WGS sequence"/>
</dbReference>
<dbReference type="EC" id="2.1.1.-" evidence="4"/>
<evidence type="ECO:0000256" key="3">
    <source>
        <dbReference type="ARBA" id="ARBA00022679"/>
    </source>
</evidence>
<keyword evidence="7" id="KW-1185">Reference proteome</keyword>
<evidence type="ECO:0000259" key="5">
    <source>
        <dbReference type="Pfam" id="PF08242"/>
    </source>
</evidence>
<dbReference type="AlphaFoldDB" id="A0A1B0FP67"/>
<proteinExistence type="inferred from homology"/>
<dbReference type="Gene3D" id="3.40.50.150">
    <property type="entry name" value="Vaccinia Virus protein VP39"/>
    <property type="match status" value="1"/>
</dbReference>
<dbReference type="CDD" id="cd02440">
    <property type="entry name" value="AdoMet_MTases"/>
    <property type="match status" value="1"/>
</dbReference>
<accession>A0A1B0FP67</accession>
<dbReference type="PANTHER" id="PTHR22809">
    <property type="entry name" value="METHYLTRANSFERASE-RELATED"/>
    <property type="match status" value="1"/>
</dbReference>
<protein>
    <recommendedName>
        <fullName evidence="4">tRNA N(3)-methylcytidine methyltransferase</fullName>
        <ecNumber evidence="4">2.1.1.-</ecNumber>
    </recommendedName>
</protein>
<dbReference type="EMBL" id="CCAG010018738">
    <property type="status" value="NOT_ANNOTATED_CDS"/>
    <property type="molecule type" value="Genomic_DNA"/>
</dbReference>
<dbReference type="PIRSF" id="PIRSF037755">
    <property type="entry name" value="Mettl2_prd"/>
    <property type="match status" value="1"/>
</dbReference>
<dbReference type="FunFam" id="3.40.50.150:FF:000145">
    <property type="entry name" value="Methyltransferase-like protein"/>
    <property type="match status" value="1"/>
</dbReference>
<dbReference type="InterPro" id="IPR026113">
    <property type="entry name" value="METTL2/6/8-like"/>
</dbReference>
<dbReference type="PhylomeDB" id="A0A1B0FP67"/>